<dbReference type="SUPFAM" id="SSF56801">
    <property type="entry name" value="Acetyl-CoA synthetase-like"/>
    <property type="match status" value="1"/>
</dbReference>
<keyword evidence="2" id="KW-1185">Reference proteome</keyword>
<evidence type="ECO:0000313" key="1">
    <source>
        <dbReference type="EMBL" id="APT91214.1"/>
    </source>
</evidence>
<dbReference type="InterPro" id="IPR017523">
    <property type="entry name" value="Rv3268"/>
</dbReference>
<dbReference type="NCBIfam" id="TIGR03089">
    <property type="entry name" value="TIGR03089 family protein"/>
    <property type="match status" value="1"/>
</dbReference>
<dbReference type="Proteomes" id="UP000185469">
    <property type="component" value="Chromosome"/>
</dbReference>
<dbReference type="EMBL" id="CP009248">
    <property type="protein sequence ID" value="APT91214.1"/>
    <property type="molecule type" value="Genomic_DNA"/>
</dbReference>
<dbReference type="AlphaFoldDB" id="A0A1L7CZF4"/>
<proteinExistence type="predicted"/>
<organism evidence="1 2">
    <name type="scientific">Corynebacterium sphenisci DSM 44792</name>
    <dbReference type="NCBI Taxonomy" id="1437874"/>
    <lineage>
        <taxon>Bacteria</taxon>
        <taxon>Bacillati</taxon>
        <taxon>Actinomycetota</taxon>
        <taxon>Actinomycetes</taxon>
        <taxon>Mycobacteriales</taxon>
        <taxon>Corynebacteriaceae</taxon>
        <taxon>Corynebacterium</taxon>
    </lineage>
</organism>
<dbReference type="KEGG" id="csph:CSPHI_09575"/>
<dbReference type="OrthoDB" id="3396763at2"/>
<dbReference type="RefSeq" id="WP_075692751.1">
    <property type="nucleotide sequence ID" value="NZ_CP009248.1"/>
</dbReference>
<evidence type="ECO:0008006" key="3">
    <source>
        <dbReference type="Google" id="ProtNLM"/>
    </source>
</evidence>
<name>A0A1L7CZF4_9CORY</name>
<gene>
    <name evidence="1" type="ORF">CSPHI_09575</name>
</gene>
<accession>A0A1L7CZF4</accession>
<sequence>MDILTGLLADDAAAPRLTCYDEVTGGRTDLNATTLDNWAAKVANMLHEEFDLEPGDAAWVDLPVIWPAACLVLGAARAGVELSDEDPLAVFAAPADLAGWEERHPEAVLAAVTDDAFGRGVVECGGEIPPGVVDFGPEVRLHADDYLGPGPGPGQPLLDGASAAELMDRARAAAPAPGARVLTRGWLDGGRLTAGALVDGLLAPWAAAGSTVVVRGGDAGRRARIAGMENAAPAGRG</sequence>
<protein>
    <recommendedName>
        <fullName evidence="3">TIGR03089 family protein</fullName>
    </recommendedName>
</protein>
<dbReference type="STRING" id="1437874.CSPHI_09575"/>
<evidence type="ECO:0000313" key="2">
    <source>
        <dbReference type="Proteomes" id="UP000185469"/>
    </source>
</evidence>
<reference evidence="1 2" key="1">
    <citation type="submission" date="2014-08" db="EMBL/GenBank/DDBJ databases">
        <title>Complete genome sequence of Corynebacterium sphenisci CECT 5990(T) (=DSM 44792(T)), isolated from healthy wild penguins.</title>
        <authorList>
            <person name="Ruckert C."/>
            <person name="Albersmeier A."/>
            <person name="Winkler A."/>
            <person name="Kalinowski J."/>
        </authorList>
    </citation>
    <scope>NUCLEOTIDE SEQUENCE [LARGE SCALE GENOMIC DNA]</scope>
    <source>
        <strain evidence="1 2">DSM 44792</strain>
    </source>
</reference>